<evidence type="ECO:0000313" key="12">
    <source>
        <dbReference type="Proteomes" id="UP000054495"/>
    </source>
</evidence>
<dbReference type="InterPro" id="IPR003406">
    <property type="entry name" value="Glyco_trans_14"/>
</dbReference>
<dbReference type="PANTHER" id="PTHR19297">
    <property type="entry name" value="GLYCOSYLTRANSFERASE 14 FAMILY MEMBER"/>
    <property type="match status" value="1"/>
</dbReference>
<keyword evidence="5" id="KW-0812">Transmembrane</keyword>
<dbReference type="GO" id="GO:0008375">
    <property type="term" value="F:acetylglucosaminyltransferase activity"/>
    <property type="evidence" value="ECO:0007669"/>
    <property type="project" value="TreeGrafter"/>
</dbReference>
<dbReference type="Pfam" id="PF02485">
    <property type="entry name" value="Branch"/>
    <property type="match status" value="1"/>
</dbReference>
<organism evidence="11 12">
    <name type="scientific">Ancylostoma ceylanicum</name>
    <dbReference type="NCBI Taxonomy" id="53326"/>
    <lineage>
        <taxon>Eukaryota</taxon>
        <taxon>Metazoa</taxon>
        <taxon>Ecdysozoa</taxon>
        <taxon>Nematoda</taxon>
        <taxon>Chromadorea</taxon>
        <taxon>Rhabditida</taxon>
        <taxon>Rhabditina</taxon>
        <taxon>Rhabditomorpha</taxon>
        <taxon>Strongyloidea</taxon>
        <taxon>Ancylostomatidae</taxon>
        <taxon>Ancylostomatinae</taxon>
        <taxon>Ancylostoma</taxon>
    </lineage>
</organism>
<keyword evidence="4" id="KW-0808">Transferase</keyword>
<evidence type="ECO:0000256" key="10">
    <source>
        <dbReference type="ARBA" id="ARBA00038150"/>
    </source>
</evidence>
<comment type="similarity">
    <text evidence="10">Belongs to the glycosyltransferase 14 family.</text>
</comment>
<evidence type="ECO:0000313" key="11">
    <source>
        <dbReference type="EMBL" id="EPB71707.1"/>
    </source>
</evidence>
<evidence type="ECO:0000256" key="6">
    <source>
        <dbReference type="ARBA" id="ARBA00022968"/>
    </source>
</evidence>
<evidence type="ECO:0000256" key="9">
    <source>
        <dbReference type="ARBA" id="ARBA00023180"/>
    </source>
</evidence>
<keyword evidence="3" id="KW-0328">Glycosyltransferase</keyword>
<evidence type="ECO:0000256" key="1">
    <source>
        <dbReference type="ARBA" id="ARBA00004606"/>
    </source>
</evidence>
<evidence type="ECO:0000256" key="3">
    <source>
        <dbReference type="ARBA" id="ARBA00022676"/>
    </source>
</evidence>
<dbReference type="Proteomes" id="UP000054495">
    <property type="component" value="Unassembled WGS sequence"/>
</dbReference>
<dbReference type="GO" id="GO:0016020">
    <property type="term" value="C:membrane"/>
    <property type="evidence" value="ECO:0007669"/>
    <property type="project" value="UniProtKB-SubCell"/>
</dbReference>
<evidence type="ECO:0000256" key="5">
    <source>
        <dbReference type="ARBA" id="ARBA00022692"/>
    </source>
</evidence>
<dbReference type="AlphaFoldDB" id="A0A0D6LVP5"/>
<keyword evidence="12" id="KW-1185">Reference proteome</keyword>
<evidence type="ECO:0000256" key="7">
    <source>
        <dbReference type="ARBA" id="ARBA00022989"/>
    </source>
</evidence>
<dbReference type="EMBL" id="KE125093">
    <property type="protein sequence ID" value="EPB71707.1"/>
    <property type="molecule type" value="Genomic_DNA"/>
</dbReference>
<comment type="pathway">
    <text evidence="2">Protein modification; protein glycosylation.</text>
</comment>
<keyword evidence="7" id="KW-1133">Transmembrane helix</keyword>
<gene>
    <name evidence="11" type="ORF">ANCCEY_09202</name>
</gene>
<accession>A0A0D6LVP5</accession>
<evidence type="ECO:0000256" key="2">
    <source>
        <dbReference type="ARBA" id="ARBA00004922"/>
    </source>
</evidence>
<name>A0A0D6LVP5_9BILA</name>
<comment type="subcellular location">
    <subcellularLocation>
        <location evidence="1">Membrane</location>
        <topology evidence="1">Single-pass type II membrane protein</topology>
    </subcellularLocation>
</comment>
<keyword evidence="9" id="KW-0325">Glycoprotein</keyword>
<evidence type="ECO:0000256" key="4">
    <source>
        <dbReference type="ARBA" id="ARBA00022679"/>
    </source>
</evidence>
<keyword evidence="6" id="KW-0735">Signal-anchor</keyword>
<keyword evidence="8" id="KW-0472">Membrane</keyword>
<sequence>MKILSTLRCSTIKDLFGFNIRTLSTEEKQYPLAYAVVVYRNIVQVLFQLSAFYHPQNEYCVAVSGSADESMLEILRDVHDCFPNIHVMYLSGVDAPLKTNLEMVQILKRLNETANADIEKFPIERIGRTNRSPPPLPLVKSSLSILLSRRAVNEMVETPLTGRLLKYLSRTYIPDESFWVTLVGNPSTLSITGGFDADKVLLFQKTISSINKEAYDSYKEDVAPMNAYISRYQVWKGSKCHGKMFRYSCIFGVRDIPVLLKQPHLVAHKFYIQYQPASYFCILKTIRQRTFSPVPFNSSPYAKIPFVELNRGVPFFNLSHPEWIMKIH</sequence>
<protein>
    <submittedName>
        <fullName evidence="11">Core-2/I-Branching enzyme</fullName>
    </submittedName>
</protein>
<proteinExistence type="inferred from homology"/>
<dbReference type="PANTHER" id="PTHR19297:SF185">
    <property type="entry name" value="BETA-1,3-GALACTOSYL-O-GLYCOSYL-GLYCOPROTEIN BETA-1,6-N-ACETYLGLUCOSAMINYLTRANSFERASE 3"/>
    <property type="match status" value="1"/>
</dbReference>
<evidence type="ECO:0000256" key="8">
    <source>
        <dbReference type="ARBA" id="ARBA00023136"/>
    </source>
</evidence>
<reference evidence="11 12" key="1">
    <citation type="submission" date="2013-05" db="EMBL/GenBank/DDBJ databases">
        <title>Draft genome of the parasitic nematode Anyclostoma ceylanicum.</title>
        <authorList>
            <person name="Mitreva M."/>
        </authorList>
    </citation>
    <scope>NUCLEOTIDE SEQUENCE [LARGE SCALE GENOMIC DNA]</scope>
</reference>